<comment type="caution">
    <text evidence="2">The sequence shown here is derived from an EMBL/GenBank/DDBJ whole genome shotgun (WGS) entry which is preliminary data.</text>
</comment>
<evidence type="ECO:0000259" key="1">
    <source>
        <dbReference type="Pfam" id="PF00078"/>
    </source>
</evidence>
<feature type="domain" description="Reverse transcriptase" evidence="1">
    <location>
        <begin position="47"/>
        <end position="130"/>
    </location>
</feature>
<gene>
    <name evidence="2" type="ORF">Slati_3696600</name>
</gene>
<feature type="non-terminal residue" evidence="2">
    <location>
        <position position="141"/>
    </location>
</feature>
<reference evidence="2" key="1">
    <citation type="submission" date="2020-06" db="EMBL/GenBank/DDBJ databases">
        <authorList>
            <person name="Li T."/>
            <person name="Hu X."/>
            <person name="Zhang T."/>
            <person name="Song X."/>
            <person name="Zhang H."/>
            <person name="Dai N."/>
            <person name="Sheng W."/>
            <person name="Hou X."/>
            <person name="Wei L."/>
        </authorList>
    </citation>
    <scope>NUCLEOTIDE SEQUENCE</scope>
    <source>
        <strain evidence="2">KEN1</strain>
        <tissue evidence="2">Leaf</tissue>
    </source>
</reference>
<dbReference type="Pfam" id="PF00078">
    <property type="entry name" value="RVT_1"/>
    <property type="match status" value="1"/>
</dbReference>
<sequence>MLLAYEINHFILHKHWQQVGHVSLKLDISKVYDRVEWAFLQSVDVAVAQHASLISHLLFADDTLIFSQASEEALGCIKRILEQLEQAFGLKITLDKLAMVFSRNMPQAHHTSLATILGVQVVAKHAKYLGLLTTMGRSKRE</sequence>
<dbReference type="AlphaFoldDB" id="A0AAW2U1T8"/>
<name>A0AAW2U1T8_9LAMI</name>
<dbReference type="InterPro" id="IPR000477">
    <property type="entry name" value="RT_dom"/>
</dbReference>
<protein>
    <recommendedName>
        <fullName evidence="1">Reverse transcriptase domain-containing protein</fullName>
    </recommendedName>
</protein>
<accession>A0AAW2U1T8</accession>
<organism evidence="2">
    <name type="scientific">Sesamum latifolium</name>
    <dbReference type="NCBI Taxonomy" id="2727402"/>
    <lineage>
        <taxon>Eukaryota</taxon>
        <taxon>Viridiplantae</taxon>
        <taxon>Streptophyta</taxon>
        <taxon>Embryophyta</taxon>
        <taxon>Tracheophyta</taxon>
        <taxon>Spermatophyta</taxon>
        <taxon>Magnoliopsida</taxon>
        <taxon>eudicotyledons</taxon>
        <taxon>Gunneridae</taxon>
        <taxon>Pentapetalae</taxon>
        <taxon>asterids</taxon>
        <taxon>lamiids</taxon>
        <taxon>Lamiales</taxon>
        <taxon>Pedaliaceae</taxon>
        <taxon>Sesamum</taxon>
    </lineage>
</organism>
<evidence type="ECO:0000313" key="2">
    <source>
        <dbReference type="EMBL" id="KAL0411069.1"/>
    </source>
</evidence>
<proteinExistence type="predicted"/>
<reference evidence="2" key="2">
    <citation type="journal article" date="2024" name="Plant">
        <title>Genomic evolution and insights into agronomic trait innovations of Sesamum species.</title>
        <authorList>
            <person name="Miao H."/>
            <person name="Wang L."/>
            <person name="Qu L."/>
            <person name="Liu H."/>
            <person name="Sun Y."/>
            <person name="Le M."/>
            <person name="Wang Q."/>
            <person name="Wei S."/>
            <person name="Zheng Y."/>
            <person name="Lin W."/>
            <person name="Duan Y."/>
            <person name="Cao H."/>
            <person name="Xiong S."/>
            <person name="Wang X."/>
            <person name="Wei L."/>
            <person name="Li C."/>
            <person name="Ma Q."/>
            <person name="Ju M."/>
            <person name="Zhao R."/>
            <person name="Li G."/>
            <person name="Mu C."/>
            <person name="Tian Q."/>
            <person name="Mei H."/>
            <person name="Zhang T."/>
            <person name="Gao T."/>
            <person name="Zhang H."/>
        </authorList>
    </citation>
    <scope>NUCLEOTIDE SEQUENCE</scope>
    <source>
        <strain evidence="2">KEN1</strain>
    </source>
</reference>
<dbReference type="EMBL" id="JACGWN010000013">
    <property type="protein sequence ID" value="KAL0411069.1"/>
    <property type="molecule type" value="Genomic_DNA"/>
</dbReference>